<comment type="similarity">
    <text evidence="1">Belongs to the FAH family.</text>
</comment>
<dbReference type="PANTHER" id="PTHR42796:SF7">
    <property type="entry name" value="2-DEHYDRO-3-DEOXY-D-ARABINONATE DEHYDRATASE"/>
    <property type="match status" value="1"/>
</dbReference>
<keyword evidence="5" id="KW-1185">Reference proteome</keyword>
<dbReference type="SUPFAM" id="SSF56529">
    <property type="entry name" value="FAH"/>
    <property type="match status" value="1"/>
</dbReference>
<dbReference type="InterPro" id="IPR036663">
    <property type="entry name" value="Fumarylacetoacetase_C_sf"/>
</dbReference>
<dbReference type="Pfam" id="PF01557">
    <property type="entry name" value="FAA_hydrolase"/>
    <property type="match status" value="1"/>
</dbReference>
<feature type="domain" description="Fumarylacetoacetase-like C-terminal" evidence="3">
    <location>
        <begin position="135"/>
        <end position="278"/>
    </location>
</feature>
<keyword evidence="4" id="KW-0378">Hydrolase</keyword>
<dbReference type="EMBL" id="BAABBX010000017">
    <property type="protein sequence ID" value="GAA4194678.1"/>
    <property type="molecule type" value="Genomic_DNA"/>
</dbReference>
<evidence type="ECO:0000256" key="2">
    <source>
        <dbReference type="ARBA" id="ARBA00022723"/>
    </source>
</evidence>
<dbReference type="Proteomes" id="UP001500213">
    <property type="component" value="Unassembled WGS sequence"/>
</dbReference>
<dbReference type="PANTHER" id="PTHR42796">
    <property type="entry name" value="FUMARYLACETOACETATE HYDROLASE DOMAIN-CONTAINING PROTEIN 2A-RELATED"/>
    <property type="match status" value="1"/>
</dbReference>
<reference evidence="5" key="1">
    <citation type="journal article" date="2019" name="Int. J. Syst. Evol. Microbiol.">
        <title>The Global Catalogue of Microorganisms (GCM) 10K type strain sequencing project: providing services to taxonomists for standard genome sequencing and annotation.</title>
        <authorList>
            <consortium name="The Broad Institute Genomics Platform"/>
            <consortium name="The Broad Institute Genome Sequencing Center for Infectious Disease"/>
            <person name="Wu L."/>
            <person name="Ma J."/>
        </authorList>
    </citation>
    <scope>NUCLEOTIDE SEQUENCE [LARGE SCALE GENOMIC DNA]</scope>
    <source>
        <strain evidence="5">JCM 17593</strain>
    </source>
</reference>
<evidence type="ECO:0000313" key="4">
    <source>
        <dbReference type="EMBL" id="GAA4194678.1"/>
    </source>
</evidence>
<name>A0ABP8B0A8_9MICO</name>
<evidence type="ECO:0000313" key="5">
    <source>
        <dbReference type="Proteomes" id="UP001500213"/>
    </source>
</evidence>
<dbReference type="RefSeq" id="WP_344778463.1">
    <property type="nucleotide sequence ID" value="NZ_BAABBX010000017.1"/>
</dbReference>
<accession>A0ABP8B0A8</accession>
<dbReference type="GO" id="GO:0016787">
    <property type="term" value="F:hydrolase activity"/>
    <property type="evidence" value="ECO:0007669"/>
    <property type="project" value="UniProtKB-KW"/>
</dbReference>
<keyword evidence="2" id="KW-0479">Metal-binding</keyword>
<dbReference type="Gene3D" id="3.90.850.10">
    <property type="entry name" value="Fumarylacetoacetase-like, C-terminal domain"/>
    <property type="match status" value="1"/>
</dbReference>
<gene>
    <name evidence="4" type="ORF">GCM10022288_30420</name>
</gene>
<sequence>MSNRPDTALARVEVDGDVLWAVRRGEEYTPLGMSLAGLLRLPAAEARERVEGAAGAGIRPARVLAPIDPQHEVWAAGVTYLRSRDGRIEEASDGTPYDKVYGAQRPELFFKSTGVRVVGDGEPVGKRADSTWDVPESELGIVVDAAGEIFGYVPGNDSSSRSIEGENLLYLPQAKVFTAGCALGPEIVPAWLATPPFDIRLLIERDGSSVYDEVTSTDQLARRLEDLADWLFRGLEFPDGVVVLTGTGLVPPSEFTLRDGDEVTIEIAGIGRLTNPVVTVGRTPVAE</sequence>
<evidence type="ECO:0000259" key="3">
    <source>
        <dbReference type="Pfam" id="PF01557"/>
    </source>
</evidence>
<comment type="caution">
    <text evidence="4">The sequence shown here is derived from an EMBL/GenBank/DDBJ whole genome shotgun (WGS) entry which is preliminary data.</text>
</comment>
<dbReference type="InterPro" id="IPR051121">
    <property type="entry name" value="FAH"/>
</dbReference>
<proteinExistence type="inferred from homology"/>
<protein>
    <submittedName>
        <fullName evidence="4">Fumarylacetoacetate hydrolase family protein</fullName>
    </submittedName>
</protein>
<dbReference type="InterPro" id="IPR011234">
    <property type="entry name" value="Fumarylacetoacetase-like_C"/>
</dbReference>
<organism evidence="4 5">
    <name type="scientific">Gryllotalpicola kribbensis</name>
    <dbReference type="NCBI Taxonomy" id="993084"/>
    <lineage>
        <taxon>Bacteria</taxon>
        <taxon>Bacillati</taxon>
        <taxon>Actinomycetota</taxon>
        <taxon>Actinomycetes</taxon>
        <taxon>Micrococcales</taxon>
        <taxon>Microbacteriaceae</taxon>
        <taxon>Gryllotalpicola</taxon>
    </lineage>
</organism>
<evidence type="ECO:0000256" key="1">
    <source>
        <dbReference type="ARBA" id="ARBA00010211"/>
    </source>
</evidence>